<dbReference type="AlphaFoldDB" id="A0A0W1JP13"/>
<comment type="similarity">
    <text evidence="2">Belongs to the Orn/Lys/Arg decarboxylase class-I family.</text>
</comment>
<evidence type="ECO:0000259" key="6">
    <source>
        <dbReference type="Pfam" id="PF01276"/>
    </source>
</evidence>
<dbReference type="PANTHER" id="PTHR43277">
    <property type="entry name" value="ARGININE DECARBOXYLASE"/>
    <property type="match status" value="1"/>
</dbReference>
<feature type="domain" description="Orn/Lys/Arg decarboxylase C-terminal" evidence="7">
    <location>
        <begin position="396"/>
        <end position="452"/>
    </location>
</feature>
<protein>
    <submittedName>
        <fullName evidence="8">Amino acid decarboxylase</fullName>
    </submittedName>
</protein>
<name>A0A0W1JP13_DESHA</name>
<dbReference type="PANTHER" id="PTHR43277:SF4">
    <property type="entry name" value="ARGININE DECARBOXYLASE"/>
    <property type="match status" value="1"/>
</dbReference>
<dbReference type="Pfam" id="PF01276">
    <property type="entry name" value="OKR_DC_1"/>
    <property type="match status" value="1"/>
</dbReference>
<dbReference type="Gene3D" id="3.90.100.10">
    <property type="entry name" value="Orn/Lys/Arg decarboxylase, C-terminal domain"/>
    <property type="match status" value="1"/>
</dbReference>
<dbReference type="GO" id="GO:0016831">
    <property type="term" value="F:carboxy-lyase activity"/>
    <property type="evidence" value="ECO:0007669"/>
    <property type="project" value="UniProtKB-KW"/>
</dbReference>
<dbReference type="InterPro" id="IPR036633">
    <property type="entry name" value="Prn/Lys/Arg_de-COase_C_sf"/>
</dbReference>
<dbReference type="InterPro" id="IPR015424">
    <property type="entry name" value="PyrdxlP-dep_Trfase"/>
</dbReference>
<keyword evidence="3" id="KW-0210">Decarboxylase</keyword>
<dbReference type="SUPFAM" id="SSF55904">
    <property type="entry name" value="Ornithine decarboxylase C-terminal domain"/>
    <property type="match status" value="1"/>
</dbReference>
<comment type="caution">
    <text evidence="8">The sequence shown here is derived from an EMBL/GenBank/DDBJ whole genome shotgun (WGS) entry which is preliminary data.</text>
</comment>
<dbReference type="OrthoDB" id="9815233at2"/>
<feature type="domain" description="Orn/Lys/Arg decarboxylases family 1 pyridoxal-P attachment site" evidence="6">
    <location>
        <begin position="14"/>
        <end position="294"/>
    </location>
</feature>
<organism evidence="8 9">
    <name type="scientific">Desulfitobacterium hafniense</name>
    <name type="common">Desulfitobacterium frappieri</name>
    <dbReference type="NCBI Taxonomy" id="49338"/>
    <lineage>
        <taxon>Bacteria</taxon>
        <taxon>Bacillati</taxon>
        <taxon>Bacillota</taxon>
        <taxon>Clostridia</taxon>
        <taxon>Eubacteriales</taxon>
        <taxon>Desulfitobacteriaceae</taxon>
        <taxon>Desulfitobacterium</taxon>
    </lineage>
</organism>
<dbReference type="Pfam" id="PF03711">
    <property type="entry name" value="OKR_DC_1_C"/>
    <property type="match status" value="1"/>
</dbReference>
<evidence type="ECO:0000313" key="9">
    <source>
        <dbReference type="Proteomes" id="UP000054623"/>
    </source>
</evidence>
<proteinExistence type="inferred from homology"/>
<evidence type="ECO:0000256" key="5">
    <source>
        <dbReference type="ARBA" id="ARBA00023239"/>
    </source>
</evidence>
<dbReference type="Proteomes" id="UP000054623">
    <property type="component" value="Unassembled WGS sequence"/>
</dbReference>
<evidence type="ECO:0000313" key="8">
    <source>
        <dbReference type="EMBL" id="KTE93282.1"/>
    </source>
</evidence>
<evidence type="ECO:0000256" key="3">
    <source>
        <dbReference type="ARBA" id="ARBA00022793"/>
    </source>
</evidence>
<evidence type="ECO:0000256" key="2">
    <source>
        <dbReference type="ARBA" id="ARBA00010671"/>
    </source>
</evidence>
<evidence type="ECO:0000259" key="7">
    <source>
        <dbReference type="Pfam" id="PF03711"/>
    </source>
</evidence>
<accession>A0A0W1JP13</accession>
<dbReference type="InterPro" id="IPR015421">
    <property type="entry name" value="PyrdxlP-dep_Trfase_major"/>
</dbReference>
<sequence length="480" mass="52799">MSILEEENVLNLGHKLLQYEAQKLISFHTPGHKGKAEFFTDLHFPDQDLTELPGLDMLHSPAGVIAQAQARAAAVYQSDASFYLINGATVGNQGMFMALAGTGKRGKDLQLPKVLVERQSHRSVFSALVLSGCEPEYIPSVVHPEFGLPLGLKSIAEVDLGEFLGVHLTYPGYYGTLPDLAMIAAQRDRQAVQVSILVDQAHGSHYLSPLFPKGALAYGADLVLCSTHKTLSALTQAAMLHVQGSRIPLSALKEALELLQSSSPSYLLMASLERAVEHALESRRWELLHEAVQELHHRVGGSLRILNPQDVGTYGIAGLDWTKIMINTQRLGVAAPRCVEHLRKSYGIDPELWDDKNILFLLGIGNTPEEVEILTKGLLSLASLNKDVVASPEEMVFEIPLPPVRLTPRQAYFARKRKIPLAESVGHIVGESISPYPPGIPWIVMGEEMTPEILELLTRHKGRWQGWEDAGQGVWIIEEV</sequence>
<dbReference type="Gene3D" id="3.40.640.10">
    <property type="entry name" value="Type I PLP-dependent aspartate aminotransferase-like (Major domain)"/>
    <property type="match status" value="1"/>
</dbReference>
<reference evidence="8 9" key="1">
    <citation type="submission" date="2015-12" db="EMBL/GenBank/DDBJ databases">
        <title>Draft Genome Sequence of Desulfitobacterium hafniense Strain DH, a Sulfate-reducing Bacterium Isolated from Paddy Soils.</title>
        <authorList>
            <person name="Bao P."/>
            <person name="Zhang X."/>
            <person name="Li G."/>
        </authorList>
    </citation>
    <scope>NUCLEOTIDE SEQUENCE [LARGE SCALE GENOMIC DNA]</scope>
    <source>
        <strain evidence="8 9">DH</strain>
    </source>
</reference>
<dbReference type="EMBL" id="LOCK01000002">
    <property type="protein sequence ID" value="KTE93282.1"/>
    <property type="molecule type" value="Genomic_DNA"/>
</dbReference>
<dbReference type="SUPFAM" id="SSF53383">
    <property type="entry name" value="PLP-dependent transferases"/>
    <property type="match status" value="1"/>
</dbReference>
<evidence type="ECO:0000256" key="1">
    <source>
        <dbReference type="ARBA" id="ARBA00001933"/>
    </source>
</evidence>
<dbReference type="InterPro" id="IPR052357">
    <property type="entry name" value="Orn_Lys_Arg_decarboxylase-I"/>
</dbReference>
<keyword evidence="5" id="KW-0456">Lyase</keyword>
<comment type="cofactor">
    <cofactor evidence="1">
        <name>pyridoxal 5'-phosphate</name>
        <dbReference type="ChEBI" id="CHEBI:597326"/>
    </cofactor>
</comment>
<dbReference type="RefSeq" id="WP_005815018.1">
    <property type="nucleotide sequence ID" value="NZ_CABKQQ010000054.1"/>
</dbReference>
<gene>
    <name evidence="8" type="ORF">AT727_14825</name>
</gene>
<keyword evidence="4" id="KW-0663">Pyridoxal phosphate</keyword>
<dbReference type="InterPro" id="IPR000310">
    <property type="entry name" value="Orn/Lys/Arg_deCO2ase_major_dom"/>
</dbReference>
<dbReference type="InterPro" id="IPR008286">
    <property type="entry name" value="Prn/Lys/Arg_de-COase_C"/>
</dbReference>
<evidence type="ECO:0000256" key="4">
    <source>
        <dbReference type="ARBA" id="ARBA00022898"/>
    </source>
</evidence>